<dbReference type="Proteomes" id="UP001417504">
    <property type="component" value="Unassembled WGS sequence"/>
</dbReference>
<evidence type="ECO:0000313" key="2">
    <source>
        <dbReference type="Proteomes" id="UP001417504"/>
    </source>
</evidence>
<accession>A0AAP0IJ32</accession>
<comment type="caution">
    <text evidence="1">The sequence shown here is derived from an EMBL/GenBank/DDBJ whole genome shotgun (WGS) entry which is preliminary data.</text>
</comment>
<reference evidence="1 2" key="1">
    <citation type="submission" date="2024-01" db="EMBL/GenBank/DDBJ databases">
        <title>Genome assemblies of Stephania.</title>
        <authorList>
            <person name="Yang L."/>
        </authorList>
    </citation>
    <scope>NUCLEOTIDE SEQUENCE [LARGE SCALE GENOMIC DNA]</scope>
    <source>
        <strain evidence="1">QJT</strain>
        <tissue evidence="1">Leaf</tissue>
    </source>
</reference>
<sequence length="143" mass="16132">MFIYILALALGVFVATILDEFLGKSWKTILIDDFGINEEFCWGFDGKGVDFQVDLDVPKGFTKRDDSSWGFKKPRNEYSARHAARDAVRRISHSVTHGRVEQSENNEIQVRRHGDAVYSNGHGTTHIRVGQTGFFSPCHGDDV</sequence>
<proteinExistence type="predicted"/>
<protein>
    <submittedName>
        <fullName evidence="1">Uncharacterized protein</fullName>
    </submittedName>
</protein>
<keyword evidence="2" id="KW-1185">Reference proteome</keyword>
<dbReference type="AlphaFoldDB" id="A0AAP0IJ32"/>
<name>A0AAP0IJ32_9MAGN</name>
<dbReference type="EMBL" id="JBBNAE010000006">
    <property type="protein sequence ID" value="KAK9116225.1"/>
    <property type="molecule type" value="Genomic_DNA"/>
</dbReference>
<evidence type="ECO:0000313" key="1">
    <source>
        <dbReference type="EMBL" id="KAK9116225.1"/>
    </source>
</evidence>
<gene>
    <name evidence="1" type="ORF">Sjap_015172</name>
</gene>
<organism evidence="1 2">
    <name type="scientific">Stephania japonica</name>
    <dbReference type="NCBI Taxonomy" id="461633"/>
    <lineage>
        <taxon>Eukaryota</taxon>
        <taxon>Viridiplantae</taxon>
        <taxon>Streptophyta</taxon>
        <taxon>Embryophyta</taxon>
        <taxon>Tracheophyta</taxon>
        <taxon>Spermatophyta</taxon>
        <taxon>Magnoliopsida</taxon>
        <taxon>Ranunculales</taxon>
        <taxon>Menispermaceae</taxon>
        <taxon>Menispermoideae</taxon>
        <taxon>Cissampelideae</taxon>
        <taxon>Stephania</taxon>
    </lineage>
</organism>